<dbReference type="Proteomes" id="UP000269374">
    <property type="component" value="Plasmid unnamed2"/>
</dbReference>
<keyword evidence="3" id="KW-0614">Plasmid</keyword>
<geneLocation type="plasmid" evidence="3 4">
    <name>unnamed2</name>
</geneLocation>
<evidence type="ECO:0000313" key="4">
    <source>
        <dbReference type="Proteomes" id="UP000269374"/>
    </source>
</evidence>
<dbReference type="Gene3D" id="3.40.50.300">
    <property type="entry name" value="P-loop containing nucleotide triphosphate hydrolases"/>
    <property type="match status" value="1"/>
</dbReference>
<dbReference type="Pfam" id="PF00910">
    <property type="entry name" value="RNA_helicase"/>
    <property type="match status" value="1"/>
</dbReference>
<dbReference type="RefSeq" id="WP_120773443.1">
    <property type="nucleotide sequence ID" value="NZ_CP032629.1"/>
</dbReference>
<gene>
    <name evidence="3" type="ORF">D7I46_13140</name>
</gene>
<organism evidence="3 4">
    <name type="scientific">Lactococcus allomyrinae</name>
    <dbReference type="NCBI Taxonomy" id="2419773"/>
    <lineage>
        <taxon>Bacteria</taxon>
        <taxon>Bacillati</taxon>
        <taxon>Bacillota</taxon>
        <taxon>Bacilli</taxon>
        <taxon>Lactobacillales</taxon>
        <taxon>Streptococcaceae</taxon>
        <taxon>Lactococcus</taxon>
    </lineage>
</organism>
<dbReference type="EMBL" id="CP032629">
    <property type="protein sequence ID" value="AYG02074.1"/>
    <property type="molecule type" value="Genomic_DNA"/>
</dbReference>
<evidence type="ECO:0000259" key="2">
    <source>
        <dbReference type="Pfam" id="PF01719"/>
    </source>
</evidence>
<dbReference type="GO" id="GO:0003723">
    <property type="term" value="F:RNA binding"/>
    <property type="evidence" value="ECO:0007669"/>
    <property type="project" value="InterPro"/>
</dbReference>
<accession>A0A387BIT1</accession>
<dbReference type="GO" id="GO:0003724">
    <property type="term" value="F:RNA helicase activity"/>
    <property type="evidence" value="ECO:0007669"/>
    <property type="project" value="InterPro"/>
</dbReference>
<proteinExistence type="predicted"/>
<protein>
    <submittedName>
        <fullName evidence="3">Uncharacterized protein</fullName>
    </submittedName>
</protein>
<dbReference type="InterPro" id="IPR000605">
    <property type="entry name" value="Helicase_SF3_ssDNA/RNA_vir"/>
</dbReference>
<evidence type="ECO:0000313" key="3">
    <source>
        <dbReference type="EMBL" id="AYG02074.1"/>
    </source>
</evidence>
<dbReference type="AlphaFoldDB" id="A0A387BIT1"/>
<dbReference type="InterPro" id="IPR027417">
    <property type="entry name" value="P-loop_NTPase"/>
</dbReference>
<dbReference type="KEGG" id="lact:D7I46_13140"/>
<dbReference type="GO" id="GO:0003677">
    <property type="term" value="F:DNA binding"/>
    <property type="evidence" value="ECO:0007669"/>
    <property type="project" value="InterPro"/>
</dbReference>
<dbReference type="InterPro" id="IPR002631">
    <property type="entry name" value="Plasmid_rep_OBD"/>
</dbReference>
<sequence>MPTNNLKRYRTFNGMINYDYFRKNENGKIENTLSETDFKELVISKIAKENSIDWFCLVAHNRDILDEESGTLKPHHIHFVLRFENARTINSVLNSLSKVKISERNISAAQSVASSLLYLTHTTPQAIKEKKTRYEVSELSIFAENHFLNQSEKELWYRNKISGSLGQISKKFDETPLIIDIYKEIQQGFIPTDNNLLNLIKSYRSLYQLSEEEILVFVRKNRKQFQMDRESYIQDYVRTKKSQGKVHNLFYINGSGGIGKSIFSKSLSEKLISLKYSTQDKQDLLFESSSSGKNSDLLNQYELQPISIFDDLNINSFSNTQHFLKLFEKNIVPLIQSRYQNKYFLSEYSFITKSEPIKTFISSIYRLNGVHSEINLKQQILRRFSLIIEIETDKLILKEIKRKPNTTEFEIVISEVIQFDNLTFIELFSSYDTDNTQFKKLHKQREKIIEKIVNEYL</sequence>
<dbReference type="Pfam" id="PF01719">
    <property type="entry name" value="Rep_OBD"/>
    <property type="match status" value="1"/>
</dbReference>
<feature type="domain" description="Helicase superfamily 3 single-stranded DNA/RNA virus" evidence="1">
    <location>
        <begin position="251"/>
        <end position="352"/>
    </location>
</feature>
<dbReference type="Gene3D" id="3.40.1310.30">
    <property type="match status" value="1"/>
</dbReference>
<dbReference type="GO" id="GO:0003916">
    <property type="term" value="F:DNA topoisomerase activity"/>
    <property type="evidence" value="ECO:0007669"/>
    <property type="project" value="InterPro"/>
</dbReference>
<feature type="domain" description="Plasmid replication protein origin binding" evidence="2">
    <location>
        <begin position="52"/>
        <end position="143"/>
    </location>
</feature>
<dbReference type="OrthoDB" id="2288493at2"/>
<name>A0A387BIT1_9LACT</name>
<dbReference type="GO" id="GO:0006260">
    <property type="term" value="P:DNA replication"/>
    <property type="evidence" value="ECO:0007669"/>
    <property type="project" value="InterPro"/>
</dbReference>
<keyword evidence="4" id="KW-1185">Reference proteome</keyword>
<reference evidence="3 4" key="1">
    <citation type="submission" date="2018-09" db="EMBL/GenBank/DDBJ databases">
        <title>Genome sequencing of strain 1JSPR-7.</title>
        <authorList>
            <person name="Heo J."/>
            <person name="Kim S.-J."/>
            <person name="Kwon S.-W."/>
        </authorList>
    </citation>
    <scope>NUCLEOTIDE SEQUENCE [LARGE SCALE GENOMIC DNA]</scope>
    <source>
        <strain evidence="3 4">1JSPR-7</strain>
        <plasmid evidence="3 4">unnamed2</plasmid>
    </source>
</reference>
<dbReference type="GO" id="GO:0005727">
    <property type="term" value="C:extrachromosomal circular DNA"/>
    <property type="evidence" value="ECO:0007669"/>
    <property type="project" value="InterPro"/>
</dbReference>
<evidence type="ECO:0000259" key="1">
    <source>
        <dbReference type="Pfam" id="PF00910"/>
    </source>
</evidence>